<dbReference type="RefSeq" id="WP_190958591.1">
    <property type="nucleotide sequence ID" value="NZ_JACJTU010000041.1"/>
</dbReference>
<proteinExistence type="predicted"/>
<evidence type="ECO:0000313" key="2">
    <source>
        <dbReference type="Proteomes" id="UP000637383"/>
    </source>
</evidence>
<accession>A0ABR8KGX7</accession>
<comment type="caution">
    <text evidence="1">The sequence shown here is derived from an EMBL/GenBank/DDBJ whole genome shotgun (WGS) entry which is preliminary data.</text>
</comment>
<protein>
    <submittedName>
        <fullName evidence="1">Uncharacterized protein</fullName>
    </submittedName>
</protein>
<organism evidence="1 2">
    <name type="scientific">Nostoc paludosum FACHB-159</name>
    <dbReference type="NCBI Taxonomy" id="2692908"/>
    <lineage>
        <taxon>Bacteria</taxon>
        <taxon>Bacillati</taxon>
        <taxon>Cyanobacteriota</taxon>
        <taxon>Cyanophyceae</taxon>
        <taxon>Nostocales</taxon>
        <taxon>Nostocaceae</taxon>
        <taxon>Nostoc</taxon>
    </lineage>
</organism>
<dbReference type="EMBL" id="JACJTU010000041">
    <property type="protein sequence ID" value="MBD2738031.1"/>
    <property type="molecule type" value="Genomic_DNA"/>
</dbReference>
<keyword evidence="2" id="KW-1185">Reference proteome</keyword>
<evidence type="ECO:0000313" key="1">
    <source>
        <dbReference type="EMBL" id="MBD2738031.1"/>
    </source>
</evidence>
<gene>
    <name evidence="1" type="ORF">H6H03_29795</name>
</gene>
<dbReference type="Proteomes" id="UP000637383">
    <property type="component" value="Unassembled WGS sequence"/>
</dbReference>
<sequence length="154" mass="17817">MSVEKGDRVITPNGQGEVIDDKVYKGIFSAFLEPQIKVKLDTSGQEKDFSQEDLKLQAKKPSPKEAIEAVDKIKEQLNKIPNMPTREKGELPNHLEYFKQDIQVDNELRKQLGITNLDYVDKTLEALRKTDSTANCWKEIESNLKILRWWTRTK</sequence>
<reference evidence="1 2" key="1">
    <citation type="journal article" date="2020" name="ISME J.">
        <title>Comparative genomics reveals insights into cyanobacterial evolution and habitat adaptation.</title>
        <authorList>
            <person name="Chen M.Y."/>
            <person name="Teng W.K."/>
            <person name="Zhao L."/>
            <person name="Hu C.X."/>
            <person name="Zhou Y.K."/>
            <person name="Han B.P."/>
            <person name="Song L.R."/>
            <person name="Shu W.S."/>
        </authorList>
    </citation>
    <scope>NUCLEOTIDE SEQUENCE [LARGE SCALE GENOMIC DNA]</scope>
    <source>
        <strain evidence="1 2">FACHB-159</strain>
    </source>
</reference>
<name>A0ABR8KGX7_9NOSO</name>